<gene>
    <name evidence="4" type="ORF">AWRI3578_g926</name>
</gene>
<proteinExistence type="inferred from homology"/>
<evidence type="ECO:0000313" key="5">
    <source>
        <dbReference type="Proteomes" id="UP000095605"/>
    </source>
</evidence>
<dbReference type="EMBL" id="LPNL01000003">
    <property type="protein sequence ID" value="OEJ89875.1"/>
    <property type="molecule type" value="Genomic_DNA"/>
</dbReference>
<dbReference type="OrthoDB" id="1922221at2759"/>
<keyword evidence="5" id="KW-1185">Reference proteome</keyword>
<comment type="caution">
    <text evidence="4">The sequence shown here is derived from an EMBL/GenBank/DDBJ whole genome shotgun (WGS) entry which is preliminary data.</text>
</comment>
<evidence type="ECO:0000256" key="2">
    <source>
        <dbReference type="ARBA" id="ARBA00022448"/>
    </source>
</evidence>
<name>A0A1E5RSK3_9ASCO</name>
<dbReference type="GO" id="GO:0000145">
    <property type="term" value="C:exocyst"/>
    <property type="evidence" value="ECO:0007669"/>
    <property type="project" value="InterPro"/>
</dbReference>
<reference evidence="5" key="1">
    <citation type="journal article" date="2016" name="Genome Announc.">
        <title>Genome sequences of three species of Hanseniaspora isolated from spontaneous wine fermentations.</title>
        <authorList>
            <person name="Sternes P.R."/>
            <person name="Lee D."/>
            <person name="Kutyna D.R."/>
            <person name="Borneman A.R."/>
        </authorList>
    </citation>
    <scope>NUCLEOTIDE SEQUENCE [LARGE SCALE GENOMIC DNA]</scope>
    <source>
        <strain evidence="5">AWRI3578</strain>
    </source>
</reference>
<dbReference type="InterPro" id="IPR016159">
    <property type="entry name" value="Cullin_repeat-like_dom_sf"/>
</dbReference>
<dbReference type="GO" id="GO:0006887">
    <property type="term" value="P:exocytosis"/>
    <property type="evidence" value="ECO:0007669"/>
    <property type="project" value="InterPro"/>
</dbReference>
<dbReference type="Pfam" id="PF03081">
    <property type="entry name" value="Exo70_C"/>
    <property type="match status" value="1"/>
</dbReference>
<evidence type="ECO:0000259" key="3">
    <source>
        <dbReference type="Pfam" id="PF03081"/>
    </source>
</evidence>
<evidence type="ECO:0000313" key="4">
    <source>
        <dbReference type="EMBL" id="OEJ89875.1"/>
    </source>
</evidence>
<dbReference type="InterPro" id="IPR046364">
    <property type="entry name" value="Exo70_C"/>
</dbReference>
<keyword evidence="2" id="KW-0813">Transport</keyword>
<feature type="domain" description="Exocyst complex subunit Exo70 C-terminal" evidence="3">
    <location>
        <begin position="269"/>
        <end position="643"/>
    </location>
</feature>
<dbReference type="Gene3D" id="1.20.1280.170">
    <property type="entry name" value="Exocyst complex component Exo70"/>
    <property type="match status" value="1"/>
</dbReference>
<evidence type="ECO:0000256" key="1">
    <source>
        <dbReference type="ARBA" id="ARBA00006756"/>
    </source>
</evidence>
<dbReference type="AlphaFoldDB" id="A0A1E5RSK3"/>
<dbReference type="SUPFAM" id="SSF74788">
    <property type="entry name" value="Cullin repeat-like"/>
    <property type="match status" value="1"/>
</dbReference>
<accession>A0A1E5RSK3</accession>
<sequence length="645" mass="74132">MTTVNKTAYEQEISFLRNLINDKDLNIQPKSDLNVVGLVSSFKPFLEKYKRNQRIQGNIDVCYKQLGRYKDIIYDLNKYEEYLLYSDIESIDLSLFFKYIYKLEDISETLQQTQQEGTEKSDIDVHDIIEKAEQRLLNSIFKYYLGMVKPFNPKVFIQRNQLFPSILDDPTCLDNIMQIVEFYSSQDKLVEVLRAYINERQSFLKGCLSYISISNIKDNEEMKLAIDSVSSFISLENYLIKDLNFASYLEEQHEDQGQMNGAPVLTSYAVFQQVVSAMCAKVLSKVKSEINSKGNDGLNMFVLANKMTELTDSLVTLDKEHNTHTVIVDQFMNQKSTLNQLCLAKLSGIIADIPSGTTMSKLPSDFGMNAKTVELFTRLKQSIDDNRSDVVKFMAHTEIKLKSWLPAGEKGAEVPADTSMNSSKMKYQMFLLDFLAISFNSLEKRCSRILSSGKKSDYPQYFNSNYHDALNDAPTSPSSIPGDEQTCISGIFLSIHVKVLEQLIASNTSDISIDLAVQRIHKLDRKFGDMCLVSWKKLIQPMMPLINNSSMKTTDSNFKKNKETAKEKFNKFNASLDVLLANWTLNLKPLIKDKNLKKKLKKDIKMIVEPMYKLLYDKYSKGWFKNQEKYVKFDTRELSRKLDNL</sequence>
<dbReference type="Proteomes" id="UP000095605">
    <property type="component" value="Unassembled WGS sequence"/>
</dbReference>
<comment type="similarity">
    <text evidence="1">Belongs to the EXO70 family.</text>
</comment>
<organism evidence="4 5">
    <name type="scientific">Hanseniaspora opuntiae</name>
    <dbReference type="NCBI Taxonomy" id="211096"/>
    <lineage>
        <taxon>Eukaryota</taxon>
        <taxon>Fungi</taxon>
        <taxon>Dikarya</taxon>
        <taxon>Ascomycota</taxon>
        <taxon>Saccharomycotina</taxon>
        <taxon>Saccharomycetes</taxon>
        <taxon>Saccharomycodales</taxon>
        <taxon>Saccharomycodaceae</taxon>
        <taxon>Hanseniaspora</taxon>
    </lineage>
</organism>
<protein>
    <submittedName>
        <fullName evidence="4">Exocyst complex protein EXO70</fullName>
    </submittedName>
</protein>
<dbReference type="GO" id="GO:0005546">
    <property type="term" value="F:phosphatidylinositol-4,5-bisphosphate binding"/>
    <property type="evidence" value="ECO:0007669"/>
    <property type="project" value="InterPro"/>
</dbReference>